<comment type="caution">
    <text evidence="2">The sequence shown here is derived from an EMBL/GenBank/DDBJ whole genome shotgun (WGS) entry which is preliminary data.</text>
</comment>
<feature type="compositionally biased region" description="Polar residues" evidence="1">
    <location>
        <begin position="714"/>
        <end position="726"/>
    </location>
</feature>
<feature type="compositionally biased region" description="Polar residues" evidence="1">
    <location>
        <begin position="386"/>
        <end position="395"/>
    </location>
</feature>
<feature type="region of interest" description="Disordered" evidence="1">
    <location>
        <begin position="183"/>
        <end position="229"/>
    </location>
</feature>
<evidence type="ECO:0000256" key="1">
    <source>
        <dbReference type="SAM" id="MobiDB-lite"/>
    </source>
</evidence>
<name>A0A4Q4SGV8_9PLEO</name>
<feature type="region of interest" description="Disordered" evidence="1">
    <location>
        <begin position="67"/>
        <end position="150"/>
    </location>
</feature>
<evidence type="ECO:0000313" key="2">
    <source>
        <dbReference type="EMBL" id="RYO69213.1"/>
    </source>
</evidence>
<gene>
    <name evidence="2" type="ORF">AA0113_g4297</name>
</gene>
<feature type="compositionally biased region" description="Polar residues" evidence="1">
    <location>
        <begin position="405"/>
        <end position="429"/>
    </location>
</feature>
<feature type="compositionally biased region" description="Basic and acidic residues" evidence="1">
    <location>
        <begin position="1253"/>
        <end position="1271"/>
    </location>
</feature>
<dbReference type="Proteomes" id="UP000293823">
    <property type="component" value="Unassembled WGS sequence"/>
</dbReference>
<feature type="compositionally biased region" description="Basic and acidic residues" evidence="1">
    <location>
        <begin position="1204"/>
        <end position="1214"/>
    </location>
</feature>
<proteinExistence type="predicted"/>
<evidence type="ECO:0000313" key="3">
    <source>
        <dbReference type="Proteomes" id="UP000293823"/>
    </source>
</evidence>
<feature type="compositionally biased region" description="Basic and acidic residues" evidence="1">
    <location>
        <begin position="329"/>
        <end position="342"/>
    </location>
</feature>
<feature type="compositionally biased region" description="Polar residues" evidence="1">
    <location>
        <begin position="205"/>
        <end position="215"/>
    </location>
</feature>
<feature type="compositionally biased region" description="Basic residues" evidence="1">
    <location>
        <begin position="1"/>
        <end position="11"/>
    </location>
</feature>
<reference evidence="3" key="1">
    <citation type="journal article" date="2019" name="bioRxiv">
        <title>Genomics, evolutionary history and diagnostics of the Alternaria alternata species group including apple and Asian pear pathotypes.</title>
        <authorList>
            <person name="Armitage A.D."/>
            <person name="Cockerton H.M."/>
            <person name="Sreenivasaprasad S."/>
            <person name="Woodhall J.W."/>
            <person name="Lane C.R."/>
            <person name="Harrison R.J."/>
            <person name="Clarkson J.P."/>
        </authorList>
    </citation>
    <scope>NUCLEOTIDE SEQUENCE [LARGE SCALE GENOMIC DNA]</scope>
    <source>
        <strain evidence="3">RGR 97.0016</strain>
    </source>
</reference>
<organism evidence="2 3">
    <name type="scientific">Alternaria arborescens</name>
    <dbReference type="NCBI Taxonomy" id="156630"/>
    <lineage>
        <taxon>Eukaryota</taxon>
        <taxon>Fungi</taxon>
        <taxon>Dikarya</taxon>
        <taxon>Ascomycota</taxon>
        <taxon>Pezizomycotina</taxon>
        <taxon>Dothideomycetes</taxon>
        <taxon>Pleosporomycetidae</taxon>
        <taxon>Pleosporales</taxon>
        <taxon>Pleosporineae</taxon>
        <taxon>Pleosporaceae</taxon>
        <taxon>Alternaria</taxon>
        <taxon>Alternaria sect. Alternaria</taxon>
    </lineage>
</organism>
<feature type="region of interest" description="Disordered" evidence="1">
    <location>
        <begin position="1128"/>
        <end position="1280"/>
    </location>
</feature>
<feature type="compositionally biased region" description="Basic and acidic residues" evidence="1">
    <location>
        <begin position="735"/>
        <end position="745"/>
    </location>
</feature>
<feature type="compositionally biased region" description="Polar residues" evidence="1">
    <location>
        <begin position="770"/>
        <end position="786"/>
    </location>
</feature>
<accession>A0A4Q4SGV8</accession>
<feature type="compositionally biased region" description="Basic and acidic residues" evidence="1">
    <location>
        <begin position="281"/>
        <end position="294"/>
    </location>
</feature>
<feature type="region of interest" description="Disordered" evidence="1">
    <location>
        <begin position="241"/>
        <end position="448"/>
    </location>
</feature>
<feature type="compositionally biased region" description="Basic and acidic residues" evidence="1">
    <location>
        <begin position="134"/>
        <end position="146"/>
    </location>
</feature>
<feature type="region of interest" description="Disordered" evidence="1">
    <location>
        <begin position="766"/>
        <end position="855"/>
    </location>
</feature>
<feature type="compositionally biased region" description="Low complexity" evidence="1">
    <location>
        <begin position="630"/>
        <end position="642"/>
    </location>
</feature>
<feature type="compositionally biased region" description="Polar residues" evidence="1">
    <location>
        <begin position="464"/>
        <end position="497"/>
    </location>
</feature>
<feature type="compositionally biased region" description="Polar residues" evidence="1">
    <location>
        <begin position="355"/>
        <end position="371"/>
    </location>
</feature>
<feature type="region of interest" description="Disordered" evidence="1">
    <location>
        <begin position="1"/>
        <end position="54"/>
    </location>
</feature>
<feature type="compositionally biased region" description="Basic and acidic residues" evidence="1">
    <location>
        <begin position="570"/>
        <end position="595"/>
    </location>
</feature>
<feature type="compositionally biased region" description="Low complexity" evidence="1">
    <location>
        <begin position="312"/>
        <end position="324"/>
    </location>
</feature>
<feature type="compositionally biased region" description="Basic and acidic residues" evidence="1">
    <location>
        <begin position="498"/>
        <end position="522"/>
    </location>
</feature>
<feature type="region of interest" description="Disordered" evidence="1">
    <location>
        <begin position="1311"/>
        <end position="1366"/>
    </location>
</feature>
<feature type="compositionally biased region" description="Polar residues" evidence="1">
    <location>
        <begin position="949"/>
        <end position="979"/>
    </location>
</feature>
<feature type="region of interest" description="Disordered" evidence="1">
    <location>
        <begin position="935"/>
        <end position="988"/>
    </location>
</feature>
<feature type="compositionally biased region" description="Basic and acidic residues" evidence="1">
    <location>
        <begin position="259"/>
        <end position="272"/>
    </location>
</feature>
<feature type="compositionally biased region" description="Polar residues" evidence="1">
    <location>
        <begin position="21"/>
        <end position="30"/>
    </location>
</feature>
<dbReference type="OrthoDB" id="2590867at2759"/>
<protein>
    <submittedName>
        <fullName evidence="2">Uncharacterized protein</fullName>
    </submittedName>
</protein>
<dbReference type="EMBL" id="PEJP01000014">
    <property type="protein sequence ID" value="RYO69213.1"/>
    <property type="molecule type" value="Genomic_DNA"/>
</dbReference>
<feature type="compositionally biased region" description="Basic and acidic residues" evidence="1">
    <location>
        <begin position="1224"/>
        <end position="1245"/>
    </location>
</feature>
<feature type="compositionally biased region" description="Polar residues" evidence="1">
    <location>
        <begin position="67"/>
        <end position="76"/>
    </location>
</feature>
<feature type="region of interest" description="Disordered" evidence="1">
    <location>
        <begin position="464"/>
        <end position="747"/>
    </location>
</feature>
<sequence>MEKIKSVLHGHKKDDTVAHDAQTSSSTADGQQHPIYDQMSAGNEGRNTTAGHTGQPIYEIKTTSGAPYTELAQPSGSAGLHAHDAHGRPAQVGTDAPIGTTSTAATGAQYDPSRTQDHATTSQPLGNAGTAAEGAHRPDAYPHGHAQEPSVASIKSGVIGFGAGANQGHAAMPTHMPTQELSQDQVVGGGDPGSAGSTEGRGVNPGQTHSQSGMTGSRPLGSNPAYTTEHQPYENTLRQESYTADTDRSFPLAGGVVTKPHDDPASTRHQTEHISPVHSKGISEREPGTKEKQVGIHNSESPVHDNYGREGLAGAAAAATAIGASKTLSRSEERDVQDRGLETRQATYGDVSPAAATTNTQTGNIPSQPTSDYHPEALAAATVAASRSSDLPPSTQRHEYGAQDINPSGTTHSSIAATPTTGMSGTSERPLNPRLESHRHVPGEYIATPSDEKTFLNYAPVIQPVSTEPSGNLSNVEPTSTLDPSHVQSSVNTTSTSEPHELRHTGTLEEPRPKSADDHNYGRDAAIAGGLGAGAVGLGAHTASKKHDAQDVGSSQPLYEESSPYSSKVLDPRVLGDKSRLGEQKFDEQRFDPQAKTEAAPSAGSTISGPPVSHDPSQTAGSQHHYGRDAAVLGTGAAAAGGMHHALNRNDTPSAGTAVPPEGPSYTSSTGSGVVAPQPTSNFSKPLPTAGTSTAQLVGHDNFYGATGAPAPISDTTAQQPSSNLGQAPAATAVPERHPEHHYGRDAGLAGAGAAAAAGGLYAANRDNTDSGPASNTIGPHSSNAANIMDPRVQPDPSKQIHHNVGPTAEDPASRTIGPHDSNIANIVDPRVKPDPSKQKGHTTVGPHQSDTLNRLDPKVDEKAGQQSGHHYGRDAAVVGGAGAAGYGAYEATKAYRDHNITQPGANEATNIHGNQSMTQRAYEAINAYGDHRMTQPEASMPDQRYDPTATSARAPNPISSRTQYDYNDPTTQSNVNRTDPNDHINRNAALGGAGLAAAGLGAGAYAGSKHNDNTTQLPLRQKQDFASSDQPAYPVQGATQSSYPMHETATDASYPTSGTIAPHNTHAQDPTIQPWGANATNENHDKRNAAVLGGAVGAAGLGGAAYVNSQNQDEREAEERLKKIAHEKEKEQHRLDKEQHKHDKEVHKHDKALAAHEKDEHRLAKEHEKEQARLIKEQNQREKELGKENEGEEKKKGGLLGFLHRDKSKKEKSSASPESSPRQSRDYSPRHSRDYSDDNPDSPRWKGKHLLHKDPPKGHPAREAMEHQQHQTDPYGSIGKKEHIGVDGPIGDPSMISGDRETRKGVYGAHPVSDLDHNNTVTEPHTGLPMNTERYGTGIGGTDGNPAIHGHHQHDVPGATSGQTATDWEAIRKADTPY</sequence>
<feature type="compositionally biased region" description="Polar residues" evidence="1">
    <location>
        <begin position="665"/>
        <end position="696"/>
    </location>
</feature>
<keyword evidence="3" id="KW-1185">Reference proteome</keyword>
<feature type="compositionally biased region" description="Basic and acidic residues" evidence="1">
    <location>
        <begin position="1128"/>
        <end position="1197"/>
    </location>
</feature>